<comment type="subunit">
    <text evidence="5">Homodimer.</text>
</comment>
<dbReference type="Gene3D" id="3.40.1280.10">
    <property type="match status" value="1"/>
</dbReference>
<dbReference type="Proteomes" id="UP000010116">
    <property type="component" value="Unassembled WGS sequence"/>
</dbReference>
<sequence>MNINILSISNSLSKWEEEGLTYYSKQFPKNINLNFINIKNKINPNHSIEKIIKEEANEILKRIKSANAMIACDSHGQQYNSLEFSNKLQNIYKSYSNIDFIIGGSHGLDKTILEASNEILSFSKFTFPHRLFKLILTEQLYRAFSIVNNKPYHK</sequence>
<keyword evidence="2 5" id="KW-0808">Transferase</keyword>
<dbReference type="GO" id="GO:0070038">
    <property type="term" value="F:rRNA (pseudouridine-N3-)-methyltransferase activity"/>
    <property type="evidence" value="ECO:0007669"/>
    <property type="project" value="UniProtKB-UniRule"/>
</dbReference>
<dbReference type="InterPro" id="IPR029028">
    <property type="entry name" value="Alpha/beta_knot_MTases"/>
</dbReference>
<comment type="function">
    <text evidence="5">Specifically methylates the pseudouridine at position 1915 (m3Psi1915) in 23S rRNA.</text>
</comment>
<dbReference type="PANTHER" id="PTHR33603:SF1">
    <property type="entry name" value="RIBOSOMAL RNA LARGE SUBUNIT METHYLTRANSFERASE H"/>
    <property type="match status" value="1"/>
</dbReference>
<accession>J4V574</accession>
<comment type="similarity">
    <text evidence="4 5">Belongs to the RNA methyltransferase RlmH family.</text>
</comment>
<evidence type="ECO:0000256" key="5">
    <source>
        <dbReference type="HAMAP-Rule" id="MF_00658"/>
    </source>
</evidence>
<dbReference type="PANTHER" id="PTHR33603">
    <property type="entry name" value="METHYLTRANSFERASE"/>
    <property type="match status" value="1"/>
</dbReference>
<feature type="binding site" evidence="5">
    <location>
        <position position="103"/>
    </location>
    <ligand>
        <name>S-adenosyl-L-methionine</name>
        <dbReference type="ChEBI" id="CHEBI:59789"/>
    </ligand>
</feature>
<keyword evidence="5" id="KW-0963">Cytoplasm</keyword>
<dbReference type="Pfam" id="PF02590">
    <property type="entry name" value="SPOUT_MTase"/>
    <property type="match status" value="1"/>
</dbReference>
<proteinExistence type="inferred from homology"/>
<keyword evidence="3 5" id="KW-0949">S-adenosyl-L-methionine</keyword>
<keyword evidence="1 5" id="KW-0489">Methyltransferase</keyword>
<evidence type="ECO:0000256" key="3">
    <source>
        <dbReference type="ARBA" id="ARBA00022691"/>
    </source>
</evidence>
<dbReference type="SUPFAM" id="SSF75217">
    <property type="entry name" value="alpha/beta knot"/>
    <property type="match status" value="1"/>
</dbReference>
<comment type="catalytic activity">
    <reaction evidence="5">
        <text>pseudouridine(1915) in 23S rRNA + S-adenosyl-L-methionine = N(3)-methylpseudouridine(1915) in 23S rRNA + S-adenosyl-L-homocysteine + H(+)</text>
        <dbReference type="Rhea" id="RHEA:42752"/>
        <dbReference type="Rhea" id="RHEA-COMP:10221"/>
        <dbReference type="Rhea" id="RHEA-COMP:10222"/>
        <dbReference type="ChEBI" id="CHEBI:15378"/>
        <dbReference type="ChEBI" id="CHEBI:57856"/>
        <dbReference type="ChEBI" id="CHEBI:59789"/>
        <dbReference type="ChEBI" id="CHEBI:65314"/>
        <dbReference type="ChEBI" id="CHEBI:74486"/>
        <dbReference type="EC" id="2.1.1.177"/>
    </reaction>
</comment>
<evidence type="ECO:0000256" key="1">
    <source>
        <dbReference type="ARBA" id="ARBA00022603"/>
    </source>
</evidence>
<dbReference type="GO" id="GO:0005737">
    <property type="term" value="C:cytoplasm"/>
    <property type="evidence" value="ECO:0007669"/>
    <property type="project" value="UniProtKB-SubCell"/>
</dbReference>
<evidence type="ECO:0000313" key="6">
    <source>
        <dbReference type="EMBL" id="EJP73642.1"/>
    </source>
</evidence>
<dbReference type="InterPro" id="IPR029026">
    <property type="entry name" value="tRNA_m1G_MTases_N"/>
</dbReference>
<dbReference type="EMBL" id="JH611165">
    <property type="protein sequence ID" value="EJP73642.1"/>
    <property type="molecule type" value="Genomic_DNA"/>
</dbReference>
<dbReference type="PIRSF" id="PIRSF004505">
    <property type="entry name" value="MT_bac"/>
    <property type="match status" value="1"/>
</dbReference>
<evidence type="ECO:0000313" key="7">
    <source>
        <dbReference type="Proteomes" id="UP000010116"/>
    </source>
</evidence>
<dbReference type="HOGENOM" id="CLU_100552_0_0_6"/>
<dbReference type="InterPro" id="IPR003742">
    <property type="entry name" value="RlmH-like"/>
</dbReference>
<gene>
    <name evidence="5" type="primary">rlmH</name>
    <name evidence="6" type="ORF">NT02SARS_0104</name>
</gene>
<evidence type="ECO:0000256" key="2">
    <source>
        <dbReference type="ARBA" id="ARBA00022679"/>
    </source>
</evidence>
<dbReference type="CDD" id="cd18081">
    <property type="entry name" value="RlmH-like"/>
    <property type="match status" value="1"/>
</dbReference>
<organism evidence="6 7">
    <name type="scientific">SAR86 cluster bacterium SAR86B</name>
    <dbReference type="NCBI Taxonomy" id="1123867"/>
    <lineage>
        <taxon>Bacteria</taxon>
        <taxon>Pseudomonadati</taxon>
        <taxon>Pseudomonadota</taxon>
        <taxon>Gammaproteobacteria</taxon>
        <taxon>SAR86 cluster</taxon>
    </lineage>
</organism>
<reference evidence="6 7" key="1">
    <citation type="journal article" date="2012" name="ISME J.">
        <title>Genomic insights to SAR86, an abundant and uncultivated marine bacterial lineage.</title>
        <authorList>
            <person name="Dupont C.L."/>
            <person name="Rusch D.B."/>
            <person name="Yooseph S."/>
            <person name="Lombardo M.J."/>
            <person name="Richter R.A."/>
            <person name="Valas R."/>
            <person name="Novotny M."/>
            <person name="Yee-Greenbaum J."/>
            <person name="Selengut J.D."/>
            <person name="Haft D.H."/>
            <person name="Halpern A.L."/>
            <person name="Lasken R.S."/>
            <person name="Nealson K."/>
            <person name="Friedman R."/>
            <person name="Venter J.C."/>
        </authorList>
    </citation>
    <scope>NUCLEOTIDE SEQUENCE [LARGE SCALE GENOMIC DNA]</scope>
</reference>
<name>J4V574_9GAMM</name>
<dbReference type="EC" id="2.1.1.177" evidence="5"/>
<evidence type="ECO:0000256" key="4">
    <source>
        <dbReference type="ARBA" id="ARBA00038303"/>
    </source>
</evidence>
<comment type="subcellular location">
    <subcellularLocation>
        <location evidence="5">Cytoplasm</location>
    </subcellularLocation>
</comment>
<dbReference type="HAMAP" id="MF_00658">
    <property type="entry name" value="23SrRNA_methyltr_H"/>
    <property type="match status" value="1"/>
</dbReference>
<keyword evidence="5" id="KW-0698">rRNA processing</keyword>
<comment type="caution">
    <text evidence="5">Lacks conserved residue(s) required for the propagation of feature annotation.</text>
</comment>
<dbReference type="AlphaFoldDB" id="J4V574"/>
<protein>
    <recommendedName>
        <fullName evidence="5">Ribosomal RNA large subunit methyltransferase H</fullName>
        <ecNumber evidence="5">2.1.1.177</ecNumber>
    </recommendedName>
    <alternativeName>
        <fullName evidence="5">23S rRNA (pseudouridine1915-N3)-methyltransferase</fullName>
    </alternativeName>
    <alternativeName>
        <fullName evidence="5">23S rRNA m3Psi1915 methyltransferase</fullName>
    </alternativeName>
    <alternativeName>
        <fullName evidence="5">rRNA (pseudouridine-N3-)-methyltransferase RlmH</fullName>
    </alternativeName>
</protein>